<proteinExistence type="predicted"/>
<gene>
    <name evidence="11" type="ORF">J2S15_003796</name>
</gene>
<keyword evidence="4 8" id="KW-0762">Sugar transport</keyword>
<feature type="transmembrane region" description="Helical" evidence="9">
    <location>
        <begin position="241"/>
        <end position="261"/>
    </location>
</feature>
<dbReference type="EMBL" id="JAUSUR010000009">
    <property type="protein sequence ID" value="MDQ0363035.1"/>
    <property type="molecule type" value="Genomic_DNA"/>
</dbReference>
<reference evidence="11 12" key="1">
    <citation type="submission" date="2023-07" db="EMBL/GenBank/DDBJ databases">
        <title>Genomic Encyclopedia of Type Strains, Phase IV (KMG-IV): sequencing the most valuable type-strain genomes for metagenomic binning, comparative biology and taxonomic classification.</title>
        <authorList>
            <person name="Goeker M."/>
        </authorList>
    </citation>
    <scope>NUCLEOTIDE SEQUENCE [LARGE SCALE GENOMIC DNA]</scope>
    <source>
        <strain evidence="11 12">DSM 16784</strain>
    </source>
</reference>
<evidence type="ECO:0000256" key="6">
    <source>
        <dbReference type="ARBA" id="ARBA00022989"/>
    </source>
</evidence>
<feature type="transmembrane region" description="Helical" evidence="9">
    <location>
        <begin position="281"/>
        <end position="304"/>
    </location>
</feature>
<feature type="transmembrane region" description="Helical" evidence="9">
    <location>
        <begin position="33"/>
        <end position="53"/>
    </location>
</feature>
<dbReference type="RefSeq" id="WP_307411500.1">
    <property type="nucleotide sequence ID" value="NZ_JAUSUR010000009.1"/>
</dbReference>
<evidence type="ECO:0000256" key="5">
    <source>
        <dbReference type="ARBA" id="ARBA00022692"/>
    </source>
</evidence>
<protein>
    <recommendedName>
        <fullName evidence="8">Permease IIC component</fullName>
    </recommendedName>
</protein>
<dbReference type="PANTHER" id="PTHR33989:SF4">
    <property type="entry name" value="PTS SYSTEM N,N'-DIACETYLCHITOBIOSE-SPECIFIC EIIC COMPONENT"/>
    <property type="match status" value="1"/>
</dbReference>
<dbReference type="NCBIfam" id="TIGR00410">
    <property type="entry name" value="lacE"/>
    <property type="match status" value="1"/>
</dbReference>
<dbReference type="InterPro" id="IPR004796">
    <property type="entry name" value="PTS_IIC_cello"/>
</dbReference>
<feature type="transmembrane region" description="Helical" evidence="9">
    <location>
        <begin position="98"/>
        <end position="119"/>
    </location>
</feature>
<accession>A0ABU0E962</accession>
<dbReference type="PANTHER" id="PTHR33989">
    <property type="match status" value="1"/>
</dbReference>
<name>A0ABU0E962_9FIRM</name>
<feature type="transmembrane region" description="Helical" evidence="9">
    <location>
        <begin position="391"/>
        <end position="410"/>
    </location>
</feature>
<feature type="transmembrane region" description="Helical" evidence="9">
    <location>
        <begin position="170"/>
        <end position="194"/>
    </location>
</feature>
<sequence>MNTFINFMEQKVVPVSNKISSNRYLKSVSNGSMMLLSVIMIGSIFTVISGISWEPYQSFLTSTGIGTFLGFVPAVTIDLLALYMAFSIAYCAANQFDISDSATSCGIVSLVCYVLLTQINTVAVEGSSFLDFDYLGAKGVIVAIFVSLITTQIIRFFVKRNITIRMPKGVPPMVINSFIALIPAIVAVTFFGLIKMGMLQTSYGTLQGFIYATLQIPLQTLTGSLPAFLVLIFVANLLWFFGVHGSFTVLPILFPIFLGYLQENTAAVAAGTAIPNAINFGLYDLACLGGAGATIGLVLIMFFFSKSKRYKVFSKVVLPCGLFGVNEPLIFGMPIMLNVMLLIPFLLTPIVIVSLGYGLISLGIITPTIGVLGAGSLPPFIHGLAQGSLSFGIYELFATLLSALIYFPFFKMLDKQACEEELAEQLED</sequence>
<comment type="function">
    <text evidence="8">The phosphoenolpyruvate-dependent sugar phosphotransferase system (PTS), a major carbohydrate active -transport system, catalyzes the phosphorylation of incoming sugar substrates concomitant with their translocation across the cell membrane.</text>
</comment>
<dbReference type="InterPro" id="IPR003352">
    <property type="entry name" value="PTS_EIIC"/>
</dbReference>
<feature type="transmembrane region" description="Helical" evidence="9">
    <location>
        <begin position="367"/>
        <end position="385"/>
    </location>
</feature>
<feature type="transmembrane region" description="Helical" evidence="9">
    <location>
        <begin position="316"/>
        <end position="335"/>
    </location>
</feature>
<dbReference type="Proteomes" id="UP001230220">
    <property type="component" value="Unassembled WGS sequence"/>
</dbReference>
<keyword evidence="7 8" id="KW-0472">Membrane</keyword>
<feature type="domain" description="PTS EIIC type-3" evidence="10">
    <location>
        <begin position="8"/>
        <end position="409"/>
    </location>
</feature>
<evidence type="ECO:0000256" key="8">
    <source>
        <dbReference type="PIRNR" id="PIRNR006351"/>
    </source>
</evidence>
<keyword evidence="5 9" id="KW-0812">Transmembrane</keyword>
<keyword evidence="12" id="KW-1185">Reference proteome</keyword>
<feature type="transmembrane region" description="Helical" evidence="9">
    <location>
        <begin position="139"/>
        <end position="158"/>
    </location>
</feature>
<evidence type="ECO:0000256" key="2">
    <source>
        <dbReference type="ARBA" id="ARBA00022448"/>
    </source>
</evidence>
<dbReference type="PIRSF" id="PIRSF006351">
    <property type="entry name" value="PTS_EIIC-Cellobiose"/>
    <property type="match status" value="1"/>
</dbReference>
<evidence type="ECO:0000313" key="12">
    <source>
        <dbReference type="Proteomes" id="UP001230220"/>
    </source>
</evidence>
<dbReference type="InterPro" id="IPR051088">
    <property type="entry name" value="PTS_Sugar-EIIC/EIIB"/>
</dbReference>
<dbReference type="PROSITE" id="PS51105">
    <property type="entry name" value="PTS_EIIC_TYPE_3"/>
    <property type="match status" value="1"/>
</dbReference>
<keyword evidence="2 8" id="KW-0813">Transport</keyword>
<feature type="transmembrane region" description="Helical" evidence="9">
    <location>
        <begin position="214"/>
        <end position="234"/>
    </location>
</feature>
<keyword evidence="6 9" id="KW-1133">Transmembrane helix</keyword>
<feature type="transmembrane region" description="Helical" evidence="9">
    <location>
        <begin position="341"/>
        <end position="360"/>
    </location>
</feature>
<evidence type="ECO:0000256" key="1">
    <source>
        <dbReference type="ARBA" id="ARBA00004651"/>
    </source>
</evidence>
<dbReference type="InterPro" id="IPR004501">
    <property type="entry name" value="PTS_EIIC_3"/>
</dbReference>
<feature type="transmembrane region" description="Helical" evidence="9">
    <location>
        <begin position="65"/>
        <end position="86"/>
    </location>
</feature>
<evidence type="ECO:0000256" key="7">
    <source>
        <dbReference type="ARBA" id="ARBA00023136"/>
    </source>
</evidence>
<comment type="caution">
    <text evidence="11">The sequence shown here is derived from an EMBL/GenBank/DDBJ whole genome shotgun (WGS) entry which is preliminary data.</text>
</comment>
<evidence type="ECO:0000259" key="10">
    <source>
        <dbReference type="PROSITE" id="PS51105"/>
    </source>
</evidence>
<evidence type="ECO:0000313" key="11">
    <source>
        <dbReference type="EMBL" id="MDQ0363035.1"/>
    </source>
</evidence>
<dbReference type="Pfam" id="PF02378">
    <property type="entry name" value="PTS_EIIC"/>
    <property type="match status" value="1"/>
</dbReference>
<comment type="subcellular location">
    <subcellularLocation>
        <location evidence="1">Cell membrane</location>
        <topology evidence="1">Multi-pass membrane protein</topology>
    </subcellularLocation>
</comment>
<evidence type="ECO:0000256" key="3">
    <source>
        <dbReference type="ARBA" id="ARBA00022475"/>
    </source>
</evidence>
<evidence type="ECO:0000256" key="4">
    <source>
        <dbReference type="ARBA" id="ARBA00022597"/>
    </source>
</evidence>
<evidence type="ECO:0000256" key="9">
    <source>
        <dbReference type="SAM" id="Phobius"/>
    </source>
</evidence>
<keyword evidence="3 8" id="KW-1003">Cell membrane</keyword>
<organism evidence="11 12">
    <name type="scientific">Breznakia pachnodae</name>
    <dbReference type="NCBI Taxonomy" id="265178"/>
    <lineage>
        <taxon>Bacteria</taxon>
        <taxon>Bacillati</taxon>
        <taxon>Bacillota</taxon>
        <taxon>Erysipelotrichia</taxon>
        <taxon>Erysipelotrichales</taxon>
        <taxon>Erysipelotrichaceae</taxon>
        <taxon>Breznakia</taxon>
    </lineage>
</organism>